<dbReference type="OrthoDB" id="9804865at2"/>
<feature type="transmembrane region" description="Helical" evidence="6">
    <location>
        <begin position="129"/>
        <end position="147"/>
    </location>
</feature>
<evidence type="ECO:0000256" key="2">
    <source>
        <dbReference type="ARBA" id="ARBA00022475"/>
    </source>
</evidence>
<dbReference type="EMBL" id="CP014230">
    <property type="protein sequence ID" value="AMD93182.1"/>
    <property type="molecule type" value="Genomic_DNA"/>
</dbReference>
<evidence type="ECO:0000313" key="8">
    <source>
        <dbReference type="EMBL" id="AMD93182.1"/>
    </source>
</evidence>
<evidence type="ECO:0000256" key="1">
    <source>
        <dbReference type="ARBA" id="ARBA00004651"/>
    </source>
</evidence>
<evidence type="ECO:0000256" key="6">
    <source>
        <dbReference type="SAM" id="Phobius"/>
    </source>
</evidence>
<proteinExistence type="predicted"/>
<feature type="transmembrane region" description="Helical" evidence="6">
    <location>
        <begin position="243"/>
        <end position="263"/>
    </location>
</feature>
<reference evidence="9" key="1">
    <citation type="submission" date="2016-02" db="EMBL/GenBank/DDBJ databases">
        <authorList>
            <person name="Holder M.E."/>
            <person name="Ajami N.J."/>
            <person name="Petrosino J.F."/>
        </authorList>
    </citation>
    <scope>NUCLEOTIDE SEQUENCE [LARGE SCALE GENOMIC DNA]</scope>
    <source>
        <strain evidence="9">DSM 12838</strain>
    </source>
</reference>
<dbReference type="PANTHER" id="PTHR42920:SF5">
    <property type="entry name" value="EAMA DOMAIN-CONTAINING PROTEIN"/>
    <property type="match status" value="1"/>
</dbReference>
<keyword evidence="4 6" id="KW-1133">Transmembrane helix</keyword>
<accession>A0A0X8JQM6</accession>
<gene>
    <name evidence="8" type="ORF">AXF15_08765</name>
</gene>
<dbReference type="InterPro" id="IPR037185">
    <property type="entry name" value="EmrE-like"/>
</dbReference>
<evidence type="ECO:0000256" key="3">
    <source>
        <dbReference type="ARBA" id="ARBA00022692"/>
    </source>
</evidence>
<feature type="transmembrane region" description="Helical" evidence="6">
    <location>
        <begin position="183"/>
        <end position="201"/>
    </location>
</feature>
<protein>
    <recommendedName>
        <fullName evidence="7">EamA domain-containing protein</fullName>
    </recommendedName>
</protein>
<dbReference type="RefSeq" id="WP_066606164.1">
    <property type="nucleotide sequence ID" value="NZ_CP014230.1"/>
</dbReference>
<dbReference type="Pfam" id="PF00892">
    <property type="entry name" value="EamA"/>
    <property type="match status" value="2"/>
</dbReference>
<dbReference type="InterPro" id="IPR051258">
    <property type="entry name" value="Diverse_Substrate_Transporter"/>
</dbReference>
<feature type="transmembrane region" description="Helical" evidence="6">
    <location>
        <begin position="213"/>
        <end position="231"/>
    </location>
</feature>
<dbReference type="GO" id="GO:0005886">
    <property type="term" value="C:plasma membrane"/>
    <property type="evidence" value="ECO:0007669"/>
    <property type="project" value="UniProtKB-SubCell"/>
</dbReference>
<feature type="domain" description="EamA" evidence="7">
    <location>
        <begin position="149"/>
        <end position="284"/>
    </location>
</feature>
<keyword evidence="2" id="KW-1003">Cell membrane</keyword>
<dbReference type="STRING" id="888061.AXF15_08765"/>
<feature type="transmembrane region" description="Helical" evidence="6">
    <location>
        <begin position="153"/>
        <end position="171"/>
    </location>
</feature>
<dbReference type="KEGG" id="doa:AXF15_08765"/>
<evidence type="ECO:0000259" key="7">
    <source>
        <dbReference type="Pfam" id="PF00892"/>
    </source>
</evidence>
<feature type="transmembrane region" description="Helical" evidence="6">
    <location>
        <begin position="99"/>
        <end position="117"/>
    </location>
</feature>
<dbReference type="PANTHER" id="PTHR42920">
    <property type="entry name" value="OS03G0707200 PROTEIN-RELATED"/>
    <property type="match status" value="1"/>
</dbReference>
<sequence>METRVLRANILLLLTALIWGAAFVAQRVGMDHMGPMTFNAVRFALGALALLPCIAWMDGRRTGLARAYPLRNGLLPGIALFLGAWLQQLGLCYTTAGKAGFITGLYVVFVPVIGIFLRHRYGPGTWGGAALAMAGMYLLSVTGGFSIGKGDALVLGSAAFWAIHVLLLGRLTKGIAAVDALRLASVQFAVCALISLAGAAVSEDISLSGIRAGLIPILYGGLLSVGVAYTLQVVAQRDARPAPAAIILSLEAVFAVMAGWLLLDEMLTARAMAGCTLMLGGMIWSQLRP</sequence>
<feature type="transmembrane region" description="Helical" evidence="6">
    <location>
        <begin position="41"/>
        <end position="57"/>
    </location>
</feature>
<name>A0A0X8JQM6_9BACT</name>
<dbReference type="SUPFAM" id="SSF103481">
    <property type="entry name" value="Multidrug resistance efflux transporter EmrE"/>
    <property type="match status" value="2"/>
</dbReference>
<organism evidence="8 9">
    <name type="scientific">Desulfomicrobium orale DSM 12838</name>
    <dbReference type="NCBI Taxonomy" id="888061"/>
    <lineage>
        <taxon>Bacteria</taxon>
        <taxon>Pseudomonadati</taxon>
        <taxon>Thermodesulfobacteriota</taxon>
        <taxon>Desulfovibrionia</taxon>
        <taxon>Desulfovibrionales</taxon>
        <taxon>Desulfomicrobiaceae</taxon>
        <taxon>Desulfomicrobium</taxon>
    </lineage>
</organism>
<evidence type="ECO:0000313" key="9">
    <source>
        <dbReference type="Proteomes" id="UP000063964"/>
    </source>
</evidence>
<comment type="subcellular location">
    <subcellularLocation>
        <location evidence="1">Cell membrane</location>
        <topology evidence="1">Multi-pass membrane protein</topology>
    </subcellularLocation>
</comment>
<evidence type="ECO:0000256" key="4">
    <source>
        <dbReference type="ARBA" id="ARBA00022989"/>
    </source>
</evidence>
<dbReference type="InterPro" id="IPR000620">
    <property type="entry name" value="EamA_dom"/>
</dbReference>
<dbReference type="AlphaFoldDB" id="A0A0X8JQM6"/>
<keyword evidence="9" id="KW-1185">Reference proteome</keyword>
<keyword evidence="3 6" id="KW-0812">Transmembrane</keyword>
<feature type="domain" description="EamA" evidence="7">
    <location>
        <begin position="8"/>
        <end position="140"/>
    </location>
</feature>
<dbReference type="Proteomes" id="UP000063964">
    <property type="component" value="Chromosome"/>
</dbReference>
<feature type="transmembrane region" description="Helical" evidence="6">
    <location>
        <begin position="69"/>
        <end position="87"/>
    </location>
</feature>
<evidence type="ECO:0000256" key="5">
    <source>
        <dbReference type="ARBA" id="ARBA00023136"/>
    </source>
</evidence>
<keyword evidence="5 6" id="KW-0472">Membrane</keyword>